<dbReference type="InParanoid" id="K1X6B7"/>
<accession>K1X6B7</accession>
<dbReference type="AlphaFoldDB" id="K1X6B7"/>
<feature type="region of interest" description="Disordered" evidence="1">
    <location>
        <begin position="38"/>
        <end position="58"/>
    </location>
</feature>
<organism evidence="2 3">
    <name type="scientific">Marssonina brunnea f. sp. multigermtubi (strain MB_m1)</name>
    <name type="common">Marssonina leaf spot fungus</name>
    <dbReference type="NCBI Taxonomy" id="1072389"/>
    <lineage>
        <taxon>Eukaryota</taxon>
        <taxon>Fungi</taxon>
        <taxon>Dikarya</taxon>
        <taxon>Ascomycota</taxon>
        <taxon>Pezizomycotina</taxon>
        <taxon>Leotiomycetes</taxon>
        <taxon>Helotiales</taxon>
        <taxon>Drepanopezizaceae</taxon>
        <taxon>Drepanopeziza</taxon>
    </lineage>
</organism>
<dbReference type="RefSeq" id="XP_007289213.1">
    <property type="nucleotide sequence ID" value="XM_007289151.1"/>
</dbReference>
<proteinExistence type="predicted"/>
<evidence type="ECO:0000256" key="1">
    <source>
        <dbReference type="SAM" id="MobiDB-lite"/>
    </source>
</evidence>
<reference evidence="2 3" key="1">
    <citation type="journal article" date="2012" name="BMC Genomics">
        <title>Sequencing the genome of Marssonina brunnea reveals fungus-poplar co-evolution.</title>
        <authorList>
            <person name="Zhu S."/>
            <person name="Cao Y.-Z."/>
            <person name="Jiang C."/>
            <person name="Tan B.-Y."/>
            <person name="Wang Z."/>
            <person name="Feng S."/>
            <person name="Zhang L."/>
            <person name="Su X.-H."/>
            <person name="Brejova B."/>
            <person name="Vinar T."/>
            <person name="Xu M."/>
            <person name="Wang M.-X."/>
            <person name="Zhang S.-G."/>
            <person name="Huang M.-R."/>
            <person name="Wu R."/>
            <person name="Zhou Y."/>
        </authorList>
    </citation>
    <scope>NUCLEOTIDE SEQUENCE [LARGE SCALE GENOMIC DNA]</scope>
    <source>
        <strain evidence="2 3">MB_m1</strain>
    </source>
</reference>
<name>K1X6B7_MARBU</name>
<evidence type="ECO:0000313" key="3">
    <source>
        <dbReference type="Proteomes" id="UP000006753"/>
    </source>
</evidence>
<dbReference type="OrthoDB" id="10481161at2759"/>
<gene>
    <name evidence="2" type="ORF">MBM_01324</name>
</gene>
<evidence type="ECO:0000313" key="2">
    <source>
        <dbReference type="EMBL" id="EKD20642.1"/>
    </source>
</evidence>
<dbReference type="KEGG" id="mbe:MBM_01324"/>
<dbReference type="Proteomes" id="UP000006753">
    <property type="component" value="Unassembled WGS sequence"/>
</dbReference>
<sequence>MEQTRSEPALSPKLDTAFLSAANIEELAALSNSPATPVISMPSPAHSQAFSHSTKDGNDGATEITAIELASSTQSLAQKETISAIAKEIKAEDIKRKCTESKPLDISRPIISWPKTESILWRPMENLQNPLARLDRLAPELIDRIMHFTQNRAANTCLGLTCSALWTVHFARNGPSRLDEISPIWVENIDSDWDSARAWFRPSTIRCYALHKLIREFMGPGMVYDRHRGLFRKTGVMREEARREAEIRPIAAEPPPGIPYFFNDTNSDCRAGDIFYFVPMLYD</sequence>
<protein>
    <submittedName>
        <fullName evidence="2">Uncharacterized protein</fullName>
    </submittedName>
</protein>
<dbReference type="GeneID" id="18757259"/>
<dbReference type="EMBL" id="JH921429">
    <property type="protein sequence ID" value="EKD20642.1"/>
    <property type="molecule type" value="Genomic_DNA"/>
</dbReference>
<keyword evidence="3" id="KW-1185">Reference proteome</keyword>
<dbReference type="HOGENOM" id="CLU_983791_0_0_1"/>